<keyword evidence="1 2" id="KW-0238">DNA-binding</keyword>
<dbReference type="InterPro" id="IPR001647">
    <property type="entry name" value="HTH_TetR"/>
</dbReference>
<dbReference type="Gene3D" id="1.10.357.10">
    <property type="entry name" value="Tetracycline Repressor, domain 2"/>
    <property type="match status" value="1"/>
</dbReference>
<dbReference type="SUPFAM" id="SSF46689">
    <property type="entry name" value="Homeodomain-like"/>
    <property type="match status" value="1"/>
</dbReference>
<dbReference type="OrthoDB" id="135877at2157"/>
<dbReference type="PRINTS" id="PR00455">
    <property type="entry name" value="HTHTETR"/>
</dbReference>
<dbReference type="EMBL" id="LMVM01000012">
    <property type="protein sequence ID" value="PAV05005.1"/>
    <property type="molecule type" value="Genomic_DNA"/>
</dbReference>
<feature type="DNA-binding region" description="H-T-H motif" evidence="2">
    <location>
        <begin position="35"/>
        <end position="54"/>
    </location>
</feature>
<comment type="caution">
    <text evidence="4">The sequence shown here is derived from an EMBL/GenBank/DDBJ whole genome shotgun (WGS) entry which is preliminary data.</text>
</comment>
<feature type="domain" description="HTH tetR-type" evidence="3">
    <location>
        <begin position="12"/>
        <end position="72"/>
    </location>
</feature>
<dbReference type="AlphaFoldDB" id="A0A2A2H6Q2"/>
<dbReference type="RefSeq" id="WP_069584260.1">
    <property type="nucleotide sequence ID" value="NZ_LMVM01000012.1"/>
</dbReference>
<dbReference type="PROSITE" id="PS50977">
    <property type="entry name" value="HTH_TETR_2"/>
    <property type="match status" value="1"/>
</dbReference>
<reference evidence="4 5" key="1">
    <citation type="journal article" date="2017" name="BMC Genomics">
        <title>Genomic analysis of methanogenic archaea reveals a shift towards energy conservation.</title>
        <authorList>
            <person name="Gilmore S.P."/>
            <person name="Henske J.K."/>
            <person name="Sexton J.A."/>
            <person name="Solomon K.V."/>
            <person name="Seppala S."/>
            <person name="Yoo J.I."/>
            <person name="Huyett L.M."/>
            <person name="Pressman A."/>
            <person name="Cogan J.Z."/>
            <person name="Kivenson V."/>
            <person name="Peng X."/>
            <person name="Tan Y."/>
            <person name="Valentine D.L."/>
            <person name="O'Malley M.A."/>
        </authorList>
    </citation>
    <scope>NUCLEOTIDE SEQUENCE [LARGE SCALE GENOMIC DNA]</scope>
    <source>
        <strain evidence="4 5">M.o.H.</strain>
    </source>
</reference>
<dbReference type="PANTHER" id="PTHR43479">
    <property type="entry name" value="ACREF/ENVCD OPERON REPRESSOR-RELATED"/>
    <property type="match status" value="1"/>
</dbReference>
<dbReference type="GO" id="GO:0003677">
    <property type="term" value="F:DNA binding"/>
    <property type="evidence" value="ECO:0007669"/>
    <property type="project" value="UniProtKB-UniRule"/>
</dbReference>
<evidence type="ECO:0000259" key="3">
    <source>
        <dbReference type="PROSITE" id="PS50977"/>
    </source>
</evidence>
<gene>
    <name evidence="4" type="ORF">ASJ80_11930</name>
</gene>
<protein>
    <recommendedName>
        <fullName evidence="3">HTH tetR-type domain-containing protein</fullName>
    </recommendedName>
</protein>
<keyword evidence="5" id="KW-1185">Reference proteome</keyword>
<dbReference type="InterPro" id="IPR050624">
    <property type="entry name" value="HTH-type_Tx_Regulator"/>
</dbReference>
<dbReference type="SUPFAM" id="SSF48498">
    <property type="entry name" value="Tetracyclin repressor-like, C-terminal domain"/>
    <property type="match status" value="1"/>
</dbReference>
<dbReference type="InterPro" id="IPR036271">
    <property type="entry name" value="Tet_transcr_reg_TetR-rel_C_sf"/>
</dbReference>
<dbReference type="PANTHER" id="PTHR43479:SF11">
    <property type="entry name" value="ACREF_ENVCD OPERON REPRESSOR-RELATED"/>
    <property type="match status" value="1"/>
</dbReference>
<sequence length="213" mass="24450">MSIKELKKKEKETKRNYIMESAQKLFLSKDYDEVSMNSIAKEVGVNKATLYYYFKNKEALYFAIVLQSVQVLVKMAREEIKKGNTGYEKILLYGNAMDKFSTEYPGCLKLLYAPQSSKFDMGNLNSSEEYKEVMGILKDLMFIMRDLIQSGIDDGTIREDVNPMEAAVLMSLISQSMSNMSCLYKNMLKSDGVSEQKFAMDVKGFMRYMLKKG</sequence>
<name>A0A2A2H6Q2_METBR</name>
<dbReference type="Pfam" id="PF00440">
    <property type="entry name" value="TetR_N"/>
    <property type="match status" value="1"/>
</dbReference>
<evidence type="ECO:0000313" key="5">
    <source>
        <dbReference type="Proteomes" id="UP000217784"/>
    </source>
</evidence>
<dbReference type="InterPro" id="IPR009057">
    <property type="entry name" value="Homeodomain-like_sf"/>
</dbReference>
<proteinExistence type="predicted"/>
<organism evidence="4 5">
    <name type="scientific">Methanobacterium bryantii</name>
    <dbReference type="NCBI Taxonomy" id="2161"/>
    <lineage>
        <taxon>Archaea</taxon>
        <taxon>Methanobacteriati</taxon>
        <taxon>Methanobacteriota</taxon>
        <taxon>Methanomada group</taxon>
        <taxon>Methanobacteria</taxon>
        <taxon>Methanobacteriales</taxon>
        <taxon>Methanobacteriaceae</taxon>
        <taxon>Methanobacterium</taxon>
    </lineage>
</organism>
<dbReference type="Proteomes" id="UP000217784">
    <property type="component" value="Unassembled WGS sequence"/>
</dbReference>
<evidence type="ECO:0000256" key="2">
    <source>
        <dbReference type="PROSITE-ProRule" id="PRU00335"/>
    </source>
</evidence>
<evidence type="ECO:0000256" key="1">
    <source>
        <dbReference type="ARBA" id="ARBA00023125"/>
    </source>
</evidence>
<accession>A0A2A2H6Q2</accession>
<evidence type="ECO:0000313" key="4">
    <source>
        <dbReference type="EMBL" id="PAV05005.1"/>
    </source>
</evidence>